<protein>
    <recommendedName>
        <fullName evidence="8">Peptidase S54 rhomboid domain-containing protein</fullName>
    </recommendedName>
</protein>
<dbReference type="Proteomes" id="UP000019147">
    <property type="component" value="Chromosome"/>
</dbReference>
<organism evidence="6 7">
    <name type="scientific">Chlamydia gallinacea 08-1274/3</name>
    <dbReference type="NCBI Taxonomy" id="1143323"/>
    <lineage>
        <taxon>Bacteria</taxon>
        <taxon>Pseudomonadati</taxon>
        <taxon>Chlamydiota</taxon>
        <taxon>Chlamydiia</taxon>
        <taxon>Chlamydiales</taxon>
        <taxon>Chlamydiaceae</taxon>
        <taxon>Chlamydia/Chlamydophila group</taxon>
        <taxon>Chlamydia</taxon>
    </lineage>
</organism>
<dbReference type="GO" id="GO:0016020">
    <property type="term" value="C:membrane"/>
    <property type="evidence" value="ECO:0007669"/>
    <property type="project" value="UniProtKB-SubCell"/>
</dbReference>
<dbReference type="OrthoDB" id="18763at2"/>
<comment type="subcellular location">
    <subcellularLocation>
        <location evidence="1">Membrane</location>
        <topology evidence="1">Multi-pass membrane protein</topology>
    </subcellularLocation>
</comment>
<keyword evidence="4 5" id="KW-0472">Membrane</keyword>
<feature type="transmembrane region" description="Helical" evidence="5">
    <location>
        <begin position="120"/>
        <end position="139"/>
    </location>
</feature>
<evidence type="ECO:0000313" key="7">
    <source>
        <dbReference type="Proteomes" id="UP000019147"/>
    </source>
</evidence>
<keyword evidence="3 5" id="KW-1133">Transmembrane helix</keyword>
<evidence type="ECO:0000256" key="5">
    <source>
        <dbReference type="SAM" id="Phobius"/>
    </source>
</evidence>
<evidence type="ECO:0000313" key="6">
    <source>
        <dbReference type="EMBL" id="ANG65837.1"/>
    </source>
</evidence>
<dbReference type="GeneID" id="81477811"/>
<dbReference type="AlphaFoldDB" id="A0A173DY54"/>
<dbReference type="KEGG" id="cgz:M787_000645"/>
<feature type="transmembrane region" description="Helical" evidence="5">
    <location>
        <begin position="186"/>
        <end position="219"/>
    </location>
</feature>
<dbReference type="SUPFAM" id="SSF144091">
    <property type="entry name" value="Rhomboid-like"/>
    <property type="match status" value="1"/>
</dbReference>
<evidence type="ECO:0000256" key="2">
    <source>
        <dbReference type="ARBA" id="ARBA00022692"/>
    </source>
</evidence>
<proteinExistence type="predicted"/>
<dbReference type="PROSITE" id="PS51257">
    <property type="entry name" value="PROKAR_LIPOPROTEIN"/>
    <property type="match status" value="1"/>
</dbReference>
<dbReference type="RefSeq" id="WP_021828541.1">
    <property type="nucleotide sequence ID" value="NZ_CP015840.1"/>
</dbReference>
<sequence>MRVIFPDKQDKSPLLTRVLKQFPLFILITSCLSPLISYVLKKIFAVPGLLETLALSTEGIQKHQFWQWITYPLVTADSLRIYSDRCLEITQRLLMRNVLCFIFLYKATHQIIRKLGSSTFLFLVVTQTLLTGIATWVILKLFHSSHALFGPECLISFLLLIWVFLDPEKHLVFPTLPITISRKWAFAILSFFYFFMLVLSGAFPLLFGSIFSMLLGIIFCYKEKIPNPYRIHFLALFRK</sequence>
<reference evidence="6 7" key="1">
    <citation type="journal article" date="2014" name="Syst. Appl. Microbiol.">
        <title>Evidence for the existence of two new members of the family Chlamydiaceae and proposal of Chlamydia avium sp. nov. and Chlamydia gallinacea sp. nov.</title>
        <authorList>
            <person name="Sachse K."/>
            <person name="Laroucau K."/>
            <person name="Riege K."/>
            <person name="Wehner S."/>
            <person name="Dilcher M."/>
            <person name="Creasy H.H."/>
            <person name="Weidmann M."/>
            <person name="Myers G."/>
            <person name="Vorimore F."/>
            <person name="Vicari N."/>
            <person name="Magnino S."/>
            <person name="Liebler-Tenorio E."/>
            <person name="Ruettger A."/>
            <person name="Bavoil P.M."/>
            <person name="Hufert F.T."/>
            <person name="Rossello-Mora R."/>
            <person name="Marz M."/>
        </authorList>
    </citation>
    <scope>NUCLEOTIDE SEQUENCE [LARGE SCALE GENOMIC DNA]</scope>
    <source>
        <strain evidence="6 7">08-1274/3</strain>
    </source>
</reference>
<evidence type="ECO:0000256" key="1">
    <source>
        <dbReference type="ARBA" id="ARBA00004141"/>
    </source>
</evidence>
<dbReference type="InterPro" id="IPR035952">
    <property type="entry name" value="Rhomboid-like_sf"/>
</dbReference>
<accession>A0A173DY54</accession>
<keyword evidence="2 5" id="KW-0812">Transmembrane</keyword>
<dbReference type="EMBL" id="CP015840">
    <property type="protein sequence ID" value="ANG65837.1"/>
    <property type="molecule type" value="Genomic_DNA"/>
</dbReference>
<dbReference type="STRING" id="1143323.M787_000645"/>
<name>A0A173DY54_9CHLA</name>
<evidence type="ECO:0000256" key="3">
    <source>
        <dbReference type="ARBA" id="ARBA00022989"/>
    </source>
</evidence>
<evidence type="ECO:0008006" key="8">
    <source>
        <dbReference type="Google" id="ProtNLM"/>
    </source>
</evidence>
<gene>
    <name evidence="6" type="ORF">M787_000645</name>
</gene>
<evidence type="ECO:0000256" key="4">
    <source>
        <dbReference type="ARBA" id="ARBA00023136"/>
    </source>
</evidence>
<feature type="transmembrane region" description="Helical" evidence="5">
    <location>
        <begin position="145"/>
        <end position="165"/>
    </location>
</feature>